<gene>
    <name evidence="1" type="ORF">HPB47_014294</name>
</gene>
<comment type="caution">
    <text evidence="1">The sequence shown here is derived from an EMBL/GenBank/DDBJ whole genome shotgun (WGS) entry which is preliminary data.</text>
</comment>
<dbReference type="Proteomes" id="UP000805193">
    <property type="component" value="Unassembled WGS sequence"/>
</dbReference>
<sequence length="132" mass="14689">MYPPPSQQRRPLLQVVHRSGGRRWLVGLVTLRPNVAGANRRRNVVQPSWVILEQTLMEVSSEQSHSAETWVPAVSCQDPDERKVVKCMIDVEHTRNTTAVLTETLVELPGFLVDAADGVHAALTMAAIQKSR</sequence>
<organism evidence="1 2">
    <name type="scientific">Ixodes persulcatus</name>
    <name type="common">Taiga tick</name>
    <dbReference type="NCBI Taxonomy" id="34615"/>
    <lineage>
        <taxon>Eukaryota</taxon>
        <taxon>Metazoa</taxon>
        <taxon>Ecdysozoa</taxon>
        <taxon>Arthropoda</taxon>
        <taxon>Chelicerata</taxon>
        <taxon>Arachnida</taxon>
        <taxon>Acari</taxon>
        <taxon>Parasitiformes</taxon>
        <taxon>Ixodida</taxon>
        <taxon>Ixodoidea</taxon>
        <taxon>Ixodidae</taxon>
        <taxon>Ixodinae</taxon>
        <taxon>Ixodes</taxon>
    </lineage>
</organism>
<dbReference type="EMBL" id="JABSTQ010002629">
    <property type="protein sequence ID" value="KAG0444005.1"/>
    <property type="molecule type" value="Genomic_DNA"/>
</dbReference>
<evidence type="ECO:0000313" key="1">
    <source>
        <dbReference type="EMBL" id="KAG0444005.1"/>
    </source>
</evidence>
<reference evidence="1 2" key="1">
    <citation type="journal article" date="2020" name="Cell">
        <title>Large-Scale Comparative Analyses of Tick Genomes Elucidate Their Genetic Diversity and Vector Capacities.</title>
        <authorList>
            <consortium name="Tick Genome and Microbiome Consortium (TIGMIC)"/>
            <person name="Jia N."/>
            <person name="Wang J."/>
            <person name="Shi W."/>
            <person name="Du L."/>
            <person name="Sun Y."/>
            <person name="Zhan W."/>
            <person name="Jiang J.F."/>
            <person name="Wang Q."/>
            <person name="Zhang B."/>
            <person name="Ji P."/>
            <person name="Bell-Sakyi L."/>
            <person name="Cui X.M."/>
            <person name="Yuan T.T."/>
            <person name="Jiang B.G."/>
            <person name="Yang W.F."/>
            <person name="Lam T.T."/>
            <person name="Chang Q.C."/>
            <person name="Ding S.J."/>
            <person name="Wang X.J."/>
            <person name="Zhu J.G."/>
            <person name="Ruan X.D."/>
            <person name="Zhao L."/>
            <person name="Wei J.T."/>
            <person name="Ye R.Z."/>
            <person name="Que T.C."/>
            <person name="Du C.H."/>
            <person name="Zhou Y.H."/>
            <person name="Cheng J.X."/>
            <person name="Dai P.F."/>
            <person name="Guo W.B."/>
            <person name="Han X.H."/>
            <person name="Huang E.J."/>
            <person name="Li L.F."/>
            <person name="Wei W."/>
            <person name="Gao Y.C."/>
            <person name="Liu J.Z."/>
            <person name="Shao H.Z."/>
            <person name="Wang X."/>
            <person name="Wang C.C."/>
            <person name="Yang T.C."/>
            <person name="Huo Q.B."/>
            <person name="Li W."/>
            <person name="Chen H.Y."/>
            <person name="Chen S.E."/>
            <person name="Zhou L.G."/>
            <person name="Ni X.B."/>
            <person name="Tian J.H."/>
            <person name="Sheng Y."/>
            <person name="Liu T."/>
            <person name="Pan Y.S."/>
            <person name="Xia L.Y."/>
            <person name="Li J."/>
            <person name="Zhao F."/>
            <person name="Cao W.C."/>
        </authorList>
    </citation>
    <scope>NUCLEOTIDE SEQUENCE [LARGE SCALE GENOMIC DNA]</scope>
    <source>
        <strain evidence="1">Iper-2018</strain>
    </source>
</reference>
<evidence type="ECO:0000313" key="2">
    <source>
        <dbReference type="Proteomes" id="UP000805193"/>
    </source>
</evidence>
<keyword evidence="2" id="KW-1185">Reference proteome</keyword>
<name>A0AC60QWB3_IXOPE</name>
<proteinExistence type="predicted"/>
<accession>A0AC60QWB3</accession>
<protein>
    <submittedName>
        <fullName evidence="1">Uncharacterized protein</fullName>
    </submittedName>
</protein>